<organism evidence="3 4">
    <name type="scientific">Marinobacter aromaticivorans</name>
    <dbReference type="NCBI Taxonomy" id="1494078"/>
    <lineage>
        <taxon>Bacteria</taxon>
        <taxon>Pseudomonadati</taxon>
        <taxon>Pseudomonadota</taxon>
        <taxon>Gammaproteobacteria</taxon>
        <taxon>Pseudomonadales</taxon>
        <taxon>Marinobacteraceae</taxon>
        <taxon>Marinobacter</taxon>
    </lineage>
</organism>
<reference evidence="4" key="1">
    <citation type="journal article" date="2019" name="Int. J. Syst. Evol. Microbiol.">
        <title>The Global Catalogue of Microorganisms (GCM) 10K type strain sequencing project: providing services to taxonomists for standard genome sequencing and annotation.</title>
        <authorList>
            <consortium name="The Broad Institute Genomics Platform"/>
            <consortium name="The Broad Institute Genome Sequencing Center for Infectious Disease"/>
            <person name="Wu L."/>
            <person name="Ma J."/>
        </authorList>
    </citation>
    <scope>NUCLEOTIDE SEQUENCE [LARGE SCALE GENOMIC DNA]</scope>
    <source>
        <strain evidence="4">CCUG 60559</strain>
    </source>
</reference>
<evidence type="ECO:0000256" key="2">
    <source>
        <dbReference type="SAM" id="MobiDB-lite"/>
    </source>
</evidence>
<name>A0ABW2IZD6_9GAMM</name>
<gene>
    <name evidence="3" type="ORF">ACFQQA_16305</name>
</gene>
<evidence type="ECO:0000256" key="1">
    <source>
        <dbReference type="SAM" id="Coils"/>
    </source>
</evidence>
<feature type="coiled-coil region" evidence="1">
    <location>
        <begin position="177"/>
        <end position="232"/>
    </location>
</feature>
<dbReference type="Proteomes" id="UP001596506">
    <property type="component" value="Unassembled WGS sequence"/>
</dbReference>
<feature type="region of interest" description="Disordered" evidence="2">
    <location>
        <begin position="1"/>
        <end position="27"/>
    </location>
</feature>
<proteinExistence type="predicted"/>
<comment type="caution">
    <text evidence="3">The sequence shown here is derived from an EMBL/GenBank/DDBJ whole genome shotgun (WGS) entry which is preliminary data.</text>
</comment>
<evidence type="ECO:0000313" key="3">
    <source>
        <dbReference type="EMBL" id="MFC7296282.1"/>
    </source>
</evidence>
<dbReference type="RefSeq" id="WP_100689774.1">
    <property type="nucleotide sequence ID" value="NZ_JBHTBD010000009.1"/>
</dbReference>
<feature type="region of interest" description="Disordered" evidence="2">
    <location>
        <begin position="40"/>
        <end position="100"/>
    </location>
</feature>
<protein>
    <submittedName>
        <fullName evidence="3">Uncharacterized protein</fullName>
    </submittedName>
</protein>
<keyword evidence="4" id="KW-1185">Reference proteome</keyword>
<accession>A0ABW2IZD6</accession>
<keyword evidence="1" id="KW-0175">Coiled coil</keyword>
<feature type="compositionally biased region" description="Basic and acidic residues" evidence="2">
    <location>
        <begin position="42"/>
        <end position="52"/>
    </location>
</feature>
<evidence type="ECO:0000313" key="4">
    <source>
        <dbReference type="Proteomes" id="UP001596506"/>
    </source>
</evidence>
<dbReference type="EMBL" id="JBHTBD010000009">
    <property type="protein sequence ID" value="MFC7296282.1"/>
    <property type="molecule type" value="Genomic_DNA"/>
</dbReference>
<sequence length="318" mass="33888">MSKLQKGIVQSISPAAMNREPEQVALSEAHDAFEEAGVATNELRDPGAKQSEDELENFDLDLPVSESRGAVGSEGESEIEPEPIPVKSKTSKKKAPKTAGGGGKLLGGSALVVSLLALSVAGVIGFNQLESDSQIRQTVFGLQESISDLVTQDGEISQSLAQTQSAVTENTARISDIEQFRSDLATLSTVLDSIQNELGGIKTTLSDHRKILDEHRLDIDVVSKEVKTLSERPARTVVKTVPAPAPQPISEVQTLEGATVASIDMWGVEPYVVLQDSSGGWVPLKVGDYYRGWKLQGAVNGEAVFKAGSKVRRLSVEG</sequence>